<protein>
    <submittedName>
        <fullName evidence="1">Uncharacterized protein</fullName>
    </submittedName>
</protein>
<evidence type="ECO:0000313" key="2">
    <source>
        <dbReference type="Proteomes" id="UP001608902"/>
    </source>
</evidence>
<dbReference type="EMBL" id="JBGFUD010013159">
    <property type="protein sequence ID" value="MFH4983642.1"/>
    <property type="molecule type" value="Genomic_DNA"/>
</dbReference>
<dbReference type="InterPro" id="IPR028426">
    <property type="entry name" value="Huntingtin_fam"/>
</dbReference>
<dbReference type="Pfam" id="PF20927">
    <property type="entry name" value="Htt_C-HEAT"/>
    <property type="match status" value="2"/>
</dbReference>
<accession>A0ABD6F2B0</accession>
<dbReference type="AlphaFoldDB" id="A0ABD6F2B0"/>
<reference evidence="1 2" key="1">
    <citation type="submission" date="2024-08" db="EMBL/GenBank/DDBJ databases">
        <title>Gnathostoma spinigerum genome.</title>
        <authorList>
            <person name="Gonzalez-Bertolin B."/>
            <person name="Monzon S."/>
            <person name="Zaballos A."/>
            <person name="Jimenez P."/>
            <person name="Dekumyoy P."/>
            <person name="Varona S."/>
            <person name="Cuesta I."/>
            <person name="Sumanam S."/>
            <person name="Adisakwattana P."/>
            <person name="Gasser R.B."/>
            <person name="Hernandez-Gonzalez A."/>
            <person name="Young N.D."/>
            <person name="Perteguer M.J."/>
        </authorList>
    </citation>
    <scope>NUCLEOTIDE SEQUENCE [LARGE SCALE GENOMIC DNA]</scope>
    <source>
        <strain evidence="1">AL3</strain>
        <tissue evidence="1">Liver</tissue>
    </source>
</reference>
<proteinExistence type="predicted"/>
<dbReference type="Proteomes" id="UP001608902">
    <property type="component" value="Unassembled WGS sequence"/>
</dbReference>
<name>A0ABD6F2B0_9BILA</name>
<evidence type="ECO:0000313" key="1">
    <source>
        <dbReference type="EMBL" id="MFH4983642.1"/>
    </source>
</evidence>
<keyword evidence="2" id="KW-1185">Reference proteome</keyword>
<dbReference type="PANTHER" id="PTHR10170">
    <property type="entry name" value="HUNTINGTON DISEASE PROTEIN"/>
    <property type="match status" value="1"/>
</dbReference>
<sequence length="480" mass="54641">MKRLIVEPADRDRWVEHDSVKKRKWNINVVDRTKDKSFDINFFNEAIQTSFDIILFIEDVFRQRRLVGPLSKAIENVAKAVCRLPFFNDISCIPHLALLCNWKVEVEVHPTSLLVPTVNIHFLSNMDVLKEFTWRLSWAGWNRRANFDNFSMSLFGVLSSTPTGSELLSTNVNPTEQIMASTAAVTGLTDLILSNMLFPERGNPIISKFIAKHRDGLSEITTSGYGRRMSILKARLLDEYDIEYIFTKNLEFINYDGSHYTPGQVSVRAIWTMTGLLEQERSMVKGAADLDDEETQRETKLPSLNSMYLSDSAHDFTSESCLRMLFDTFSHWFRVGVDALPLPLLSATVRALTLLSDLLTEIDQYKFVLCHMKALFNKRYLIDNCEFGDVIFSLMKSTAVVGLEELHPTKAESVKIVQGWCEIGLSSAFSEVRLRTLQGVLFLLQSFGQDDLKGLPQLVQTFVQAELQARRPSSFDHGIL</sequence>
<organism evidence="1 2">
    <name type="scientific">Gnathostoma spinigerum</name>
    <dbReference type="NCBI Taxonomy" id="75299"/>
    <lineage>
        <taxon>Eukaryota</taxon>
        <taxon>Metazoa</taxon>
        <taxon>Ecdysozoa</taxon>
        <taxon>Nematoda</taxon>
        <taxon>Chromadorea</taxon>
        <taxon>Rhabditida</taxon>
        <taxon>Spirurina</taxon>
        <taxon>Gnathostomatomorpha</taxon>
        <taxon>Gnathostomatoidea</taxon>
        <taxon>Gnathostomatidae</taxon>
        <taxon>Gnathostoma</taxon>
    </lineage>
</organism>
<gene>
    <name evidence="1" type="ORF">AB6A40_010351</name>
</gene>
<dbReference type="PANTHER" id="PTHR10170:SF10">
    <property type="entry name" value="HUNTINGTIN"/>
    <property type="match status" value="1"/>
</dbReference>
<dbReference type="InterPro" id="IPR048413">
    <property type="entry name" value="Htt_C-HEAT_rpt"/>
</dbReference>
<comment type="caution">
    <text evidence="1">The sequence shown here is derived from an EMBL/GenBank/DDBJ whole genome shotgun (WGS) entry which is preliminary data.</text>
</comment>